<feature type="compositionally biased region" description="Pro residues" evidence="6">
    <location>
        <begin position="68"/>
        <end position="79"/>
    </location>
</feature>
<protein>
    <submittedName>
        <fullName evidence="9">PLDc_N domain-containing protein</fullName>
    </submittedName>
</protein>
<dbReference type="InterPro" id="IPR027379">
    <property type="entry name" value="CLS_N"/>
</dbReference>
<comment type="caution">
    <text evidence="9">The sequence shown here is derived from an EMBL/GenBank/DDBJ whole genome shotgun (WGS) entry which is preliminary data.</text>
</comment>
<organism evidence="9 10">
    <name type="scientific">Actinotalea soli</name>
    <dbReference type="NCBI Taxonomy" id="2819234"/>
    <lineage>
        <taxon>Bacteria</taxon>
        <taxon>Bacillati</taxon>
        <taxon>Actinomycetota</taxon>
        <taxon>Actinomycetes</taxon>
        <taxon>Micrococcales</taxon>
        <taxon>Cellulomonadaceae</taxon>
        <taxon>Actinotalea</taxon>
    </lineage>
</organism>
<feature type="compositionally biased region" description="Basic and acidic residues" evidence="6">
    <location>
        <begin position="96"/>
        <end position="115"/>
    </location>
</feature>
<keyword evidence="3 7" id="KW-0812">Transmembrane</keyword>
<proteinExistence type="predicted"/>
<keyword evidence="4 7" id="KW-1133">Transmembrane helix</keyword>
<evidence type="ECO:0000256" key="6">
    <source>
        <dbReference type="SAM" id="MobiDB-lite"/>
    </source>
</evidence>
<dbReference type="AlphaFoldDB" id="A0A939LPR5"/>
<dbReference type="Proteomes" id="UP000664209">
    <property type="component" value="Unassembled WGS sequence"/>
</dbReference>
<keyword evidence="10" id="KW-1185">Reference proteome</keyword>
<evidence type="ECO:0000259" key="8">
    <source>
        <dbReference type="Pfam" id="PF13396"/>
    </source>
</evidence>
<gene>
    <name evidence="9" type="ORF">J4G33_11585</name>
</gene>
<feature type="domain" description="Cardiolipin synthase N-terminal" evidence="8">
    <location>
        <begin position="12"/>
        <end position="57"/>
    </location>
</feature>
<dbReference type="RefSeq" id="WP_208056120.1">
    <property type="nucleotide sequence ID" value="NZ_JAGEMK010000005.1"/>
</dbReference>
<accession>A0A939LPR5</accession>
<dbReference type="GO" id="GO:0005886">
    <property type="term" value="C:plasma membrane"/>
    <property type="evidence" value="ECO:0007669"/>
    <property type="project" value="UniProtKB-SubCell"/>
</dbReference>
<evidence type="ECO:0000313" key="9">
    <source>
        <dbReference type="EMBL" id="MBO1752442.1"/>
    </source>
</evidence>
<feature type="region of interest" description="Disordered" evidence="6">
    <location>
        <begin position="60"/>
        <end position="135"/>
    </location>
</feature>
<evidence type="ECO:0000256" key="5">
    <source>
        <dbReference type="ARBA" id="ARBA00023136"/>
    </source>
</evidence>
<dbReference type="EMBL" id="JAGEMK010000005">
    <property type="protein sequence ID" value="MBO1752442.1"/>
    <property type="molecule type" value="Genomic_DNA"/>
</dbReference>
<name>A0A939LPR5_9CELL</name>
<feature type="compositionally biased region" description="Acidic residues" evidence="6">
    <location>
        <begin position="124"/>
        <end position="135"/>
    </location>
</feature>
<dbReference type="Pfam" id="PF13396">
    <property type="entry name" value="PLDc_N"/>
    <property type="match status" value="1"/>
</dbReference>
<evidence type="ECO:0000256" key="7">
    <source>
        <dbReference type="SAM" id="Phobius"/>
    </source>
</evidence>
<reference evidence="9" key="1">
    <citation type="submission" date="2021-03" db="EMBL/GenBank/DDBJ databases">
        <title>Actinotalea soli sp. nov., isolated from soil.</title>
        <authorList>
            <person name="Ping W."/>
            <person name="Zhang J."/>
        </authorList>
    </citation>
    <scope>NUCLEOTIDE SEQUENCE</scope>
    <source>
        <strain evidence="9">BY-33</strain>
    </source>
</reference>
<evidence type="ECO:0000313" key="10">
    <source>
        <dbReference type="Proteomes" id="UP000664209"/>
    </source>
</evidence>
<evidence type="ECO:0000256" key="3">
    <source>
        <dbReference type="ARBA" id="ARBA00022692"/>
    </source>
</evidence>
<evidence type="ECO:0000256" key="1">
    <source>
        <dbReference type="ARBA" id="ARBA00004651"/>
    </source>
</evidence>
<evidence type="ECO:0000256" key="2">
    <source>
        <dbReference type="ARBA" id="ARBA00022475"/>
    </source>
</evidence>
<sequence>MLRAMVYVIPIALAIYALIDLSRSQVVERNGLPVPAWVAVIVLLPVIGPVVWILLSRQRRREQGAARPPAPGRPPGPGRPRPRRSGPVAPDDDPDFLWRLEQERRRQRARDRDSSGEAGTEEGTTTEDDGDTTER</sequence>
<keyword evidence="5 7" id="KW-0472">Membrane</keyword>
<feature type="transmembrane region" description="Helical" evidence="7">
    <location>
        <begin position="34"/>
        <end position="55"/>
    </location>
</feature>
<keyword evidence="2" id="KW-1003">Cell membrane</keyword>
<evidence type="ECO:0000256" key="4">
    <source>
        <dbReference type="ARBA" id="ARBA00022989"/>
    </source>
</evidence>
<comment type="subcellular location">
    <subcellularLocation>
        <location evidence="1">Cell membrane</location>
        <topology evidence="1">Multi-pass membrane protein</topology>
    </subcellularLocation>
</comment>